<dbReference type="PANTHER" id="PTHR43854:SF1">
    <property type="entry name" value="INDOLEPYRUVATE OXIDOREDUCTASE SUBUNIT IORB"/>
    <property type="match status" value="1"/>
</dbReference>
<dbReference type="EMBL" id="CP033169">
    <property type="protein sequence ID" value="AYO31746.1"/>
    <property type="molecule type" value="Genomic_DNA"/>
</dbReference>
<name>A0A3G2R8H9_9FIRM</name>
<reference evidence="3 4" key="1">
    <citation type="submission" date="2018-10" db="EMBL/GenBank/DDBJ databases">
        <authorList>
            <person name="Zhang X."/>
        </authorList>
    </citation>
    <scope>NUCLEOTIDE SEQUENCE [LARGE SCALE GENOMIC DNA]</scope>
    <source>
        <strain evidence="3 4">SK-G1</strain>
    </source>
</reference>
<dbReference type="Gene3D" id="3.40.920.10">
    <property type="entry name" value="Pyruvate-ferredoxin oxidoreductase, PFOR, domain III"/>
    <property type="match status" value="1"/>
</dbReference>
<dbReference type="KEGG" id="bacg:D2962_15100"/>
<evidence type="ECO:0000313" key="4">
    <source>
        <dbReference type="Proteomes" id="UP000280960"/>
    </source>
</evidence>
<sequence length="221" mass="23701">MKPCARGAGSAPQYVPQNPSQEVICVADTGILIVGVGGQGTLLSSRILGEVALRSGLDVKVSEVHGMAQRGGSVVTHVRFGEKIYSPLVGMGQADFILAFEKLEALRWAGYLKKGGIIISNAQEIPPIPVTMGYQKYPENINGTLADIATTCMVDAGKIASDCGSAKAVNVVLLGVLASRLDFEKELWLKIIEETVPPKTVEINKEAFKRGYEAILEKREM</sequence>
<feature type="domain" description="Pyruvate/ketoisovalerate oxidoreductase catalytic" evidence="2">
    <location>
        <begin position="37"/>
        <end position="213"/>
    </location>
</feature>
<dbReference type="Pfam" id="PF01558">
    <property type="entry name" value="POR"/>
    <property type="match status" value="1"/>
</dbReference>
<dbReference type="InterPro" id="IPR052198">
    <property type="entry name" value="IorB_Oxidoreductase"/>
</dbReference>
<dbReference type="PANTHER" id="PTHR43854">
    <property type="entry name" value="INDOLEPYRUVATE OXIDOREDUCTASE SUBUNIT IORB"/>
    <property type="match status" value="1"/>
</dbReference>
<dbReference type="InterPro" id="IPR019752">
    <property type="entry name" value="Pyrv/ketoisovalerate_OxRed_cat"/>
</dbReference>
<dbReference type="Proteomes" id="UP000280960">
    <property type="component" value="Chromosome"/>
</dbReference>
<keyword evidence="1" id="KW-0560">Oxidoreductase</keyword>
<evidence type="ECO:0000259" key="2">
    <source>
        <dbReference type="Pfam" id="PF01558"/>
    </source>
</evidence>
<dbReference type="InterPro" id="IPR002869">
    <property type="entry name" value="Pyrv_flavodox_OxRed_cen"/>
</dbReference>
<proteinExistence type="predicted"/>
<evidence type="ECO:0000313" key="3">
    <source>
        <dbReference type="EMBL" id="AYO31746.1"/>
    </source>
</evidence>
<keyword evidence="3" id="KW-0670">Pyruvate</keyword>
<protein>
    <submittedName>
        <fullName evidence="3">Indolepyruvate oxidoreductase subunit beta</fullName>
    </submittedName>
</protein>
<dbReference type="SUPFAM" id="SSF53323">
    <property type="entry name" value="Pyruvate-ferredoxin oxidoreductase, PFOR, domain III"/>
    <property type="match status" value="1"/>
</dbReference>
<keyword evidence="4" id="KW-1185">Reference proteome</keyword>
<evidence type="ECO:0000256" key="1">
    <source>
        <dbReference type="ARBA" id="ARBA00023002"/>
    </source>
</evidence>
<accession>A0A3G2R8H9</accession>
<dbReference type="NCBIfam" id="NF005325">
    <property type="entry name" value="PRK06853.1-5"/>
    <property type="match status" value="1"/>
</dbReference>
<dbReference type="AlphaFoldDB" id="A0A3G2R8H9"/>
<organism evidence="3 4">
    <name type="scientific">Biomaibacter acetigenes</name>
    <dbReference type="NCBI Taxonomy" id="2316383"/>
    <lineage>
        <taxon>Bacteria</taxon>
        <taxon>Bacillati</taxon>
        <taxon>Bacillota</taxon>
        <taxon>Clostridia</taxon>
        <taxon>Thermosediminibacterales</taxon>
        <taxon>Tepidanaerobacteraceae</taxon>
        <taxon>Biomaibacter</taxon>
    </lineage>
</organism>
<gene>
    <name evidence="3" type="ORF">D2962_15100</name>
</gene>
<dbReference type="GO" id="GO:0016903">
    <property type="term" value="F:oxidoreductase activity, acting on the aldehyde or oxo group of donors"/>
    <property type="evidence" value="ECO:0007669"/>
    <property type="project" value="InterPro"/>
</dbReference>